<proteinExistence type="predicted"/>
<reference evidence="3 4" key="1">
    <citation type="submission" date="2020-07" db="EMBL/GenBank/DDBJ databases">
        <authorList>
            <person name="Feng X."/>
        </authorList>
    </citation>
    <scope>NUCLEOTIDE SEQUENCE [LARGE SCALE GENOMIC DNA]</scope>
    <source>
        <strain evidence="3 4">JCM14086</strain>
    </source>
</reference>
<sequence>MKKKLSLVRCLVVAPVLPTLTASSLLAGTVFSDDFTGVDPGAPSEKQSTGLNDYGYFFYNGNEGGYPWTVGTDNNSPLSGDVLRNQGAQATNTYTYRQFGEVSLTNVGDSISLTLDYNPNGATSGNLTIALLNSETTITANSFGGSSLTPDGDGYMFHQVISGSDTSPNYYDVVNDSSYFNAANIIHTPSETATIGGPADGKTFSLTLTKTVLGVQIDASIAGTTFSSFEDTTGDIYTSFNTMRIRSASGFNFDNITLSSVPEPAAGAMILAMLAGVFCLRRRNFLRSNRVTG</sequence>
<keyword evidence="4" id="KW-1185">Reference proteome</keyword>
<dbReference type="RefSeq" id="WP_185694274.1">
    <property type="nucleotide sequence ID" value="NZ_JACHVA010000127.1"/>
</dbReference>
<keyword evidence="1" id="KW-0812">Transmembrane</keyword>
<evidence type="ECO:0000313" key="4">
    <source>
        <dbReference type="Proteomes" id="UP000525652"/>
    </source>
</evidence>
<organism evidence="3 4">
    <name type="scientific">Puniceicoccus vermicola</name>
    <dbReference type="NCBI Taxonomy" id="388746"/>
    <lineage>
        <taxon>Bacteria</taxon>
        <taxon>Pseudomonadati</taxon>
        <taxon>Verrucomicrobiota</taxon>
        <taxon>Opitutia</taxon>
        <taxon>Puniceicoccales</taxon>
        <taxon>Puniceicoccaceae</taxon>
        <taxon>Puniceicoccus</taxon>
    </lineage>
</organism>
<feature type="chain" id="PRO_5030658994" description="PEP-CTERM sorting domain-containing protein" evidence="2">
    <location>
        <begin position="28"/>
        <end position="293"/>
    </location>
</feature>
<evidence type="ECO:0000256" key="1">
    <source>
        <dbReference type="SAM" id="Phobius"/>
    </source>
</evidence>
<comment type="caution">
    <text evidence="3">The sequence shown here is derived from an EMBL/GenBank/DDBJ whole genome shotgun (WGS) entry which is preliminary data.</text>
</comment>
<feature type="signal peptide" evidence="2">
    <location>
        <begin position="1"/>
        <end position="27"/>
    </location>
</feature>
<evidence type="ECO:0000256" key="2">
    <source>
        <dbReference type="SAM" id="SignalP"/>
    </source>
</evidence>
<gene>
    <name evidence="3" type="ORF">H5P30_17865</name>
</gene>
<evidence type="ECO:0000313" key="3">
    <source>
        <dbReference type="EMBL" id="MBC2603652.1"/>
    </source>
</evidence>
<keyword evidence="1" id="KW-0472">Membrane</keyword>
<dbReference type="Proteomes" id="UP000525652">
    <property type="component" value="Unassembled WGS sequence"/>
</dbReference>
<name>A0A7X1E7E7_9BACT</name>
<dbReference type="AlphaFoldDB" id="A0A7X1E7E7"/>
<dbReference type="EMBL" id="JACHVA010000127">
    <property type="protein sequence ID" value="MBC2603652.1"/>
    <property type="molecule type" value="Genomic_DNA"/>
</dbReference>
<accession>A0A7X1E7E7</accession>
<feature type="transmembrane region" description="Helical" evidence="1">
    <location>
        <begin position="264"/>
        <end position="280"/>
    </location>
</feature>
<keyword evidence="2" id="KW-0732">Signal</keyword>
<keyword evidence="1" id="KW-1133">Transmembrane helix</keyword>
<protein>
    <recommendedName>
        <fullName evidence="5">PEP-CTERM sorting domain-containing protein</fullName>
    </recommendedName>
</protein>
<evidence type="ECO:0008006" key="5">
    <source>
        <dbReference type="Google" id="ProtNLM"/>
    </source>
</evidence>